<evidence type="ECO:0000256" key="2">
    <source>
        <dbReference type="ARBA" id="ARBA00006480"/>
    </source>
</evidence>
<dbReference type="Pfam" id="PF13765">
    <property type="entry name" value="PRY"/>
    <property type="match status" value="1"/>
</dbReference>
<dbReference type="PRINTS" id="PR01407">
    <property type="entry name" value="BUTYPHLNCDUF"/>
</dbReference>
<evidence type="ECO:0000256" key="6">
    <source>
        <dbReference type="ARBA" id="ARBA00022852"/>
    </source>
</evidence>
<proteinExistence type="inferred from homology"/>
<evidence type="ECO:0000256" key="1">
    <source>
        <dbReference type="ARBA" id="ARBA00004613"/>
    </source>
</evidence>
<dbReference type="AlphaFoldDB" id="A0AAJ7LGI8"/>
<dbReference type="InterPro" id="IPR052090">
    <property type="entry name" value="Cytolytic_pore-forming_toxin"/>
</dbReference>
<evidence type="ECO:0000259" key="7">
    <source>
        <dbReference type="PROSITE" id="PS50188"/>
    </source>
</evidence>
<keyword evidence="5" id="KW-0354">Hemolysis</keyword>
<dbReference type="PANTHER" id="PTHR31594:SF16">
    <property type="entry name" value="SI:CH211-281L24.3"/>
    <property type="match status" value="1"/>
</dbReference>
<accession>A0AAJ7LGI8</accession>
<dbReference type="Pfam" id="PF24674">
    <property type="entry name" value="MACPF_SNTX"/>
    <property type="match status" value="1"/>
</dbReference>
<dbReference type="Pfam" id="PF00622">
    <property type="entry name" value="SPRY"/>
    <property type="match status" value="1"/>
</dbReference>
<organism evidence="8 10">
    <name type="scientific">Lates calcarifer</name>
    <name type="common">Barramundi</name>
    <name type="synonym">Holocentrus calcarifer</name>
    <dbReference type="NCBI Taxonomy" id="8187"/>
    <lineage>
        <taxon>Eukaryota</taxon>
        <taxon>Metazoa</taxon>
        <taxon>Chordata</taxon>
        <taxon>Craniata</taxon>
        <taxon>Vertebrata</taxon>
        <taxon>Euteleostomi</taxon>
        <taxon>Actinopterygii</taxon>
        <taxon>Neopterygii</taxon>
        <taxon>Teleostei</taxon>
        <taxon>Neoteleostei</taxon>
        <taxon>Acanthomorphata</taxon>
        <taxon>Carangaria</taxon>
        <taxon>Carangaria incertae sedis</taxon>
        <taxon>Centropomidae</taxon>
        <taxon>Lates</taxon>
    </lineage>
</organism>
<dbReference type="GO" id="GO:0005576">
    <property type="term" value="C:extracellular region"/>
    <property type="evidence" value="ECO:0007669"/>
    <property type="project" value="UniProtKB-SubCell"/>
</dbReference>
<comment type="similarity">
    <text evidence="2">Belongs to the SNTX/VTX toxin family.</text>
</comment>
<feature type="domain" description="B30.2/SPRY" evidence="7">
    <location>
        <begin position="525"/>
        <end position="723"/>
    </location>
</feature>
<dbReference type="Pfam" id="PF18078">
    <property type="entry name" value="Thioredoxin_11"/>
    <property type="match status" value="1"/>
</dbReference>
<evidence type="ECO:0000256" key="5">
    <source>
        <dbReference type="ARBA" id="ARBA00022735"/>
    </source>
</evidence>
<dbReference type="RefSeq" id="XP_018522097.1">
    <property type="nucleotide sequence ID" value="XM_018666581.2"/>
</dbReference>
<evidence type="ECO:0000313" key="9">
    <source>
        <dbReference type="RefSeq" id="XP_018522096.1"/>
    </source>
</evidence>
<evidence type="ECO:0000256" key="3">
    <source>
        <dbReference type="ARBA" id="ARBA00022525"/>
    </source>
</evidence>
<reference evidence="9 10" key="1">
    <citation type="submission" date="2025-04" db="UniProtKB">
        <authorList>
            <consortium name="RefSeq"/>
        </authorList>
    </citation>
    <scope>IDENTIFICATION</scope>
    <source>
        <tissue evidence="9 10">Brain</tissue>
    </source>
</reference>
<keyword evidence="4" id="KW-0800">Toxin</keyword>
<dbReference type="KEGG" id="lcf:108876824"/>
<dbReference type="GeneID" id="108876824"/>
<dbReference type="InterPro" id="IPR043136">
    <property type="entry name" value="B30.2/SPRY_sf"/>
</dbReference>
<dbReference type="InterPro" id="IPR001870">
    <property type="entry name" value="B30.2/SPRY"/>
</dbReference>
<dbReference type="RefSeq" id="XP_018522096.1">
    <property type="nucleotide sequence ID" value="XM_018666580.2"/>
</dbReference>
<keyword evidence="3" id="KW-0964">Secreted</keyword>
<dbReference type="InterPro" id="IPR040581">
    <property type="entry name" value="Thioredoxin_11"/>
</dbReference>
<gene>
    <name evidence="9 10" type="primary">LOC108876824</name>
</gene>
<dbReference type="PANTHER" id="PTHR31594">
    <property type="entry name" value="AIG1-TYPE G DOMAIN-CONTAINING PROTEIN"/>
    <property type="match status" value="1"/>
</dbReference>
<dbReference type="CDD" id="cd16040">
    <property type="entry name" value="SPRY_PRY_SNTX"/>
    <property type="match status" value="1"/>
</dbReference>
<dbReference type="InterPro" id="IPR003879">
    <property type="entry name" value="Butyrophylin_SPRY"/>
</dbReference>
<dbReference type="Gene3D" id="2.60.120.920">
    <property type="match status" value="1"/>
</dbReference>
<name>A0AAJ7LGI8_LATCA</name>
<dbReference type="InterPro" id="IPR003877">
    <property type="entry name" value="SPRY_dom"/>
</dbReference>
<keyword evidence="6" id="KW-0204">Cytolysis</keyword>
<dbReference type="InterPro" id="IPR048997">
    <property type="entry name" value="Stonustoxin-like_helical"/>
</dbReference>
<dbReference type="InterPro" id="IPR006574">
    <property type="entry name" value="PRY"/>
</dbReference>
<evidence type="ECO:0000256" key="4">
    <source>
        <dbReference type="ARBA" id="ARBA00022656"/>
    </source>
</evidence>
<dbReference type="SMART" id="SM00589">
    <property type="entry name" value="PRY"/>
    <property type="match status" value="1"/>
</dbReference>
<dbReference type="Pfam" id="PF21109">
    <property type="entry name" value="Stonustoxin_helical"/>
    <property type="match status" value="1"/>
</dbReference>
<sequence>MASDYKTIAALGRPFTLGMLYDAQRNKLIPGTTLWDDKTLREKTCEIPQLGSEFQITSSDSAEDKSNSLGVEASLGVSFLFGLVDVSGSAKYLYDYKTFKNQSRVILQYKATTHYKQLSMTPDEINNIQLPEVIETGLATHVVVGILYGANAFFVFDSERLDSDSVHDYHGKMGAVIRKIPTCSVHGEVGVNLTPEEKSLTEKFSCKFYGDILLQHNPTTFQEAVSAYAKLPQLFHSNVDNAVPLRVWLMPLTNLDSKAPKLNCEITVGVLRKAQEAVEDLRQMEMRCNDFLEDRVVGNCPPIQKELKCFQKTCTYYQSKLQKMLEDNLLGHTGEGKEAEELLFENREKSPFSQEKLSKWLNNKEREINIIKSCVEMMEGEKMEIETKIKMVPNQSALDREVLAPGVDHVLCYVFTSLESNDRYLKELAEYTDAFKLRELKSINAFPLVENTCAMSYTPEWYFTDNVITKMREKARAFHGLAKALKNNSRFSFCVAAIANKDHRGATIYHYKDGILVTDHFSAPEISDPESINDRNALIWYTCELTLNPDTVNGYLTLSDDNKEVTHGDWQKYSDLPERFDKCLQVLCKEGLTGRHYWEIEWSGGYDAVVGVAVTYKGICRKGDNALSNFEKNSTSWFFGKNDKEFTVSDTLRSDQSVPLPPAGCKRLGVYLDWPEGTLSFYNVTYKTLSHLYTVRNLNFSEPVHPGFMVKNHAYVKLCSVEI</sequence>
<evidence type="ECO:0000313" key="10">
    <source>
        <dbReference type="RefSeq" id="XP_018522097.1"/>
    </source>
</evidence>
<dbReference type="SMART" id="SM00449">
    <property type="entry name" value="SPRY"/>
    <property type="match status" value="1"/>
</dbReference>
<dbReference type="Proteomes" id="UP000694890">
    <property type="component" value="Linkage group LG23"/>
</dbReference>
<dbReference type="InterPro" id="IPR056072">
    <property type="entry name" value="SNTX_MACPF/CDC-like_dom"/>
</dbReference>
<comment type="subcellular location">
    <subcellularLocation>
        <location evidence="1">Secreted</location>
    </subcellularLocation>
</comment>
<dbReference type="PROSITE" id="PS50188">
    <property type="entry name" value="B302_SPRY"/>
    <property type="match status" value="1"/>
</dbReference>
<dbReference type="GO" id="GO:0090729">
    <property type="term" value="F:toxin activity"/>
    <property type="evidence" value="ECO:0007669"/>
    <property type="project" value="UniProtKB-KW"/>
</dbReference>
<protein>
    <submittedName>
        <fullName evidence="9 10">Stonustoxin subunit beta-like</fullName>
    </submittedName>
</protein>
<dbReference type="InterPro" id="IPR013320">
    <property type="entry name" value="ConA-like_dom_sf"/>
</dbReference>
<evidence type="ECO:0000313" key="8">
    <source>
        <dbReference type="Proteomes" id="UP000694890"/>
    </source>
</evidence>
<dbReference type="SUPFAM" id="SSF49899">
    <property type="entry name" value="Concanavalin A-like lectins/glucanases"/>
    <property type="match status" value="1"/>
</dbReference>
<dbReference type="GO" id="GO:0031640">
    <property type="term" value="P:killing of cells of another organism"/>
    <property type="evidence" value="ECO:0007669"/>
    <property type="project" value="UniProtKB-KW"/>
</dbReference>